<dbReference type="Pfam" id="PF00528">
    <property type="entry name" value="BPD_transp_1"/>
    <property type="match status" value="1"/>
</dbReference>
<comment type="similarity">
    <text evidence="8">Belongs to the binding-protein-dependent transport system permease family.</text>
</comment>
<keyword evidence="3" id="KW-1003">Cell membrane</keyword>
<sequence>MSDAYRRERIEMVAFRAAYGLLAFLMVLPLLIVISTSFGRTGQLVFPPKGLSLQWYAEFLSEPSWMNAMVNSLITASGTAILSTFLGVTAAFGLRGVESKWIQYFIPIALLPLLLPAVVIAVIMLMYLSQFGLQRSYVAIVFAHSLWATPLVFFIMQAVLSQFDWELKDAANDLGAGPIRSFGEVILPNVKNGILASALIAFIISLQEFVMALFLSGQGTRTIPVLAWIALRNVLDPVISVVSTLLIVAALLLVIPAALAIGLERLAKQL</sequence>
<name>A0ABD5RX97_9EURY</name>
<accession>A0ABD5RX97</accession>
<dbReference type="AlphaFoldDB" id="A0ABD5RX97"/>
<feature type="transmembrane region" description="Helical" evidence="8">
    <location>
        <begin position="139"/>
        <end position="160"/>
    </location>
</feature>
<keyword evidence="2 8" id="KW-0813">Transport</keyword>
<feature type="transmembrane region" description="Helical" evidence="8">
    <location>
        <begin position="68"/>
        <end position="92"/>
    </location>
</feature>
<dbReference type="PANTHER" id="PTHR43357:SF4">
    <property type="entry name" value="INNER MEMBRANE ABC TRANSPORTER PERMEASE PROTEIN YDCV"/>
    <property type="match status" value="1"/>
</dbReference>
<evidence type="ECO:0000256" key="8">
    <source>
        <dbReference type="RuleBase" id="RU363032"/>
    </source>
</evidence>
<feature type="domain" description="ABC transmembrane type-1" evidence="9">
    <location>
        <begin position="69"/>
        <end position="257"/>
    </location>
</feature>
<dbReference type="GO" id="GO:0005886">
    <property type="term" value="C:plasma membrane"/>
    <property type="evidence" value="ECO:0007669"/>
    <property type="project" value="UniProtKB-SubCell"/>
</dbReference>
<dbReference type="PANTHER" id="PTHR43357">
    <property type="entry name" value="INNER MEMBRANE ABC TRANSPORTER PERMEASE PROTEIN YDCV"/>
    <property type="match status" value="1"/>
</dbReference>
<evidence type="ECO:0000256" key="7">
    <source>
        <dbReference type="ARBA" id="ARBA00023136"/>
    </source>
</evidence>
<keyword evidence="6 8" id="KW-1133">Transmembrane helix</keyword>
<dbReference type="CDD" id="cd06261">
    <property type="entry name" value="TM_PBP2"/>
    <property type="match status" value="1"/>
</dbReference>
<feature type="transmembrane region" description="Helical" evidence="8">
    <location>
        <begin position="194"/>
        <end position="217"/>
    </location>
</feature>
<feature type="transmembrane region" description="Helical" evidence="8">
    <location>
        <begin position="12"/>
        <end position="34"/>
    </location>
</feature>
<feature type="transmembrane region" description="Helical" evidence="8">
    <location>
        <begin position="237"/>
        <end position="263"/>
    </location>
</feature>
<dbReference type="InterPro" id="IPR035906">
    <property type="entry name" value="MetI-like_sf"/>
</dbReference>
<evidence type="ECO:0000256" key="3">
    <source>
        <dbReference type="ARBA" id="ARBA00022475"/>
    </source>
</evidence>
<evidence type="ECO:0000256" key="6">
    <source>
        <dbReference type="ARBA" id="ARBA00022989"/>
    </source>
</evidence>
<feature type="transmembrane region" description="Helical" evidence="8">
    <location>
        <begin position="104"/>
        <end position="127"/>
    </location>
</feature>
<dbReference type="EMBL" id="JBHSWU010000025">
    <property type="protein sequence ID" value="MFC6723568.1"/>
    <property type="molecule type" value="Genomic_DNA"/>
</dbReference>
<keyword evidence="7 8" id="KW-0472">Membrane</keyword>
<reference evidence="10 11" key="1">
    <citation type="journal article" date="2019" name="Int. J. Syst. Evol. Microbiol.">
        <title>The Global Catalogue of Microorganisms (GCM) 10K type strain sequencing project: providing services to taxonomists for standard genome sequencing and annotation.</title>
        <authorList>
            <consortium name="The Broad Institute Genomics Platform"/>
            <consortium name="The Broad Institute Genome Sequencing Center for Infectious Disease"/>
            <person name="Wu L."/>
            <person name="Ma J."/>
        </authorList>
    </citation>
    <scope>NUCLEOTIDE SEQUENCE [LARGE SCALE GENOMIC DNA]</scope>
    <source>
        <strain evidence="10 11">NBRC 111368</strain>
    </source>
</reference>
<evidence type="ECO:0000256" key="2">
    <source>
        <dbReference type="ARBA" id="ARBA00022448"/>
    </source>
</evidence>
<keyword evidence="5 8" id="KW-0812">Transmembrane</keyword>
<evidence type="ECO:0000256" key="4">
    <source>
        <dbReference type="ARBA" id="ARBA00022519"/>
    </source>
</evidence>
<dbReference type="SUPFAM" id="SSF161098">
    <property type="entry name" value="MetI-like"/>
    <property type="match status" value="1"/>
</dbReference>
<evidence type="ECO:0000256" key="5">
    <source>
        <dbReference type="ARBA" id="ARBA00022692"/>
    </source>
</evidence>
<evidence type="ECO:0000259" key="9">
    <source>
        <dbReference type="PROSITE" id="PS50928"/>
    </source>
</evidence>
<keyword evidence="11" id="KW-1185">Reference proteome</keyword>
<evidence type="ECO:0000313" key="10">
    <source>
        <dbReference type="EMBL" id="MFC6723568.1"/>
    </source>
</evidence>
<evidence type="ECO:0000256" key="1">
    <source>
        <dbReference type="ARBA" id="ARBA00004429"/>
    </source>
</evidence>
<organism evidence="10 11">
    <name type="scientific">Halobium palmae</name>
    <dbReference type="NCBI Taxonomy" id="1776492"/>
    <lineage>
        <taxon>Archaea</taxon>
        <taxon>Methanobacteriati</taxon>
        <taxon>Methanobacteriota</taxon>
        <taxon>Stenosarchaea group</taxon>
        <taxon>Halobacteria</taxon>
        <taxon>Halobacteriales</taxon>
        <taxon>Haloferacaceae</taxon>
        <taxon>Halobium</taxon>
    </lineage>
</organism>
<comment type="subcellular location">
    <subcellularLocation>
        <location evidence="1">Cell inner membrane</location>
        <topology evidence="1">Multi-pass membrane protein</topology>
    </subcellularLocation>
    <subcellularLocation>
        <location evidence="8">Cell membrane</location>
        <topology evidence="8">Multi-pass membrane protein</topology>
    </subcellularLocation>
</comment>
<dbReference type="Proteomes" id="UP001596328">
    <property type="component" value="Unassembled WGS sequence"/>
</dbReference>
<proteinExistence type="inferred from homology"/>
<keyword evidence="4" id="KW-0997">Cell inner membrane</keyword>
<comment type="caution">
    <text evidence="10">The sequence shown here is derived from an EMBL/GenBank/DDBJ whole genome shotgun (WGS) entry which is preliminary data.</text>
</comment>
<protein>
    <submittedName>
        <fullName evidence="10">ABC transporter permease</fullName>
    </submittedName>
</protein>
<dbReference type="PROSITE" id="PS50928">
    <property type="entry name" value="ABC_TM1"/>
    <property type="match status" value="1"/>
</dbReference>
<evidence type="ECO:0000313" key="11">
    <source>
        <dbReference type="Proteomes" id="UP001596328"/>
    </source>
</evidence>
<dbReference type="Gene3D" id="1.10.3720.10">
    <property type="entry name" value="MetI-like"/>
    <property type="match status" value="1"/>
</dbReference>
<gene>
    <name evidence="10" type="ORF">ACFQE1_04015</name>
</gene>
<dbReference type="InterPro" id="IPR000515">
    <property type="entry name" value="MetI-like"/>
</dbReference>